<protein>
    <submittedName>
        <fullName evidence="2">Glycosyltransferase family 4 protein</fullName>
    </submittedName>
</protein>
<name>A0ABS7JCR0_9SPHN</name>
<keyword evidence="3" id="KW-1185">Reference proteome</keyword>
<sequence>MTRVVLDISRLISRVRHSGPSGVDRVEMSYARGLLRLYGPKLAFAAVHPTGLYGRIPRETAIAYLDELDRRWTATDRSSGQRTIASVLPWMAQLLPRRAGIGSAGVLVQVSPHHLTHAAKMRRILQREEARFVCMVHDLIPIEYPEYARPGGSALHEKRMSTVAELADAVIVNSAATGASLTRWVESKGGIPPPIHVALLGTEPIAKAAPRVYADGKPYFVCLGTIEPRKNHLLLLHLWRKMAETLPLNDVPRLLVIGRRGWENEQIVDMLERCPSLGPVLEEVNGCGDSDLAAAVRGARALLMPSFTEGFGMPIAEALSVNTPVIASDIEAHREIGGNAPDYLDPLDGPGWKRTVLDHTQNGPMRRAQLTRVAAWQEPDWDSHMEIAAKVIEDAALLPKNHSAE</sequence>
<dbReference type="EMBL" id="JAIGNQ010000001">
    <property type="protein sequence ID" value="MBX7487816.1"/>
    <property type="molecule type" value="Genomic_DNA"/>
</dbReference>
<dbReference type="SUPFAM" id="SSF53756">
    <property type="entry name" value="UDP-Glycosyltransferase/glycogen phosphorylase"/>
    <property type="match status" value="1"/>
</dbReference>
<dbReference type="PANTHER" id="PTHR46401:SF9">
    <property type="entry name" value="MANNOSYLTRANSFERASE A"/>
    <property type="match status" value="1"/>
</dbReference>
<dbReference type="CDD" id="cd03809">
    <property type="entry name" value="GT4_MtfB-like"/>
    <property type="match status" value="1"/>
</dbReference>
<dbReference type="InterPro" id="IPR001296">
    <property type="entry name" value="Glyco_trans_1"/>
</dbReference>
<accession>A0ABS7JCR0</accession>
<organism evidence="2 3">
    <name type="scientific">Qipengyuania pacifica</name>
    <dbReference type="NCBI Taxonomy" id="2860199"/>
    <lineage>
        <taxon>Bacteria</taxon>
        <taxon>Pseudomonadati</taxon>
        <taxon>Pseudomonadota</taxon>
        <taxon>Alphaproteobacteria</taxon>
        <taxon>Sphingomonadales</taxon>
        <taxon>Erythrobacteraceae</taxon>
        <taxon>Qipengyuania</taxon>
    </lineage>
</organism>
<reference evidence="2 3" key="1">
    <citation type="submission" date="2021-08" db="EMBL/GenBank/DDBJ databases">
        <title>Comparative Genomics Analysis of the Genus Qipengyuania Reveals Extensive Genetic Diversity and Metabolic Versatility, Including the Description of Fifteen Novel Species.</title>
        <authorList>
            <person name="Liu Y."/>
        </authorList>
    </citation>
    <scope>NUCLEOTIDE SEQUENCE [LARGE SCALE GENOMIC DNA]</scope>
    <source>
        <strain evidence="2 3">GH25</strain>
    </source>
</reference>
<comment type="caution">
    <text evidence="2">The sequence shown here is derived from an EMBL/GenBank/DDBJ whole genome shotgun (WGS) entry which is preliminary data.</text>
</comment>
<evidence type="ECO:0000313" key="3">
    <source>
        <dbReference type="Proteomes" id="UP000776651"/>
    </source>
</evidence>
<dbReference type="RefSeq" id="WP_221597304.1">
    <property type="nucleotide sequence ID" value="NZ_JAIGNQ010000001.1"/>
</dbReference>
<gene>
    <name evidence="2" type="ORF">K3177_04750</name>
</gene>
<evidence type="ECO:0000313" key="2">
    <source>
        <dbReference type="EMBL" id="MBX7487816.1"/>
    </source>
</evidence>
<feature type="domain" description="Glycosyl transferase family 1" evidence="1">
    <location>
        <begin position="215"/>
        <end position="336"/>
    </location>
</feature>
<dbReference type="Proteomes" id="UP000776651">
    <property type="component" value="Unassembled WGS sequence"/>
</dbReference>
<proteinExistence type="predicted"/>
<dbReference type="Pfam" id="PF00534">
    <property type="entry name" value="Glycos_transf_1"/>
    <property type="match status" value="1"/>
</dbReference>
<dbReference type="PANTHER" id="PTHR46401">
    <property type="entry name" value="GLYCOSYLTRANSFERASE WBBK-RELATED"/>
    <property type="match status" value="1"/>
</dbReference>
<dbReference type="Gene3D" id="3.40.50.2000">
    <property type="entry name" value="Glycogen Phosphorylase B"/>
    <property type="match status" value="1"/>
</dbReference>
<evidence type="ECO:0000259" key="1">
    <source>
        <dbReference type="Pfam" id="PF00534"/>
    </source>
</evidence>